<evidence type="ECO:0000313" key="2">
    <source>
        <dbReference type="EMBL" id="CAG8614902.1"/>
    </source>
</evidence>
<dbReference type="Pfam" id="PF03959">
    <property type="entry name" value="FSH1"/>
    <property type="match status" value="1"/>
</dbReference>
<accession>A0A9N9CUK6</accession>
<sequence length="134" mass="15418">MAQVPLYTNIFVEEKGDPTKTTIILSSGFYFEDKLGSQWIDHLVLATESLLDPQGNFEKVVFGINRFDLSQFFSTLTIPTLHIFGEKDIFIDLEHSLYFASHSTTASYKDVGHCPLWENTKELNKDIMEFFEKV</sequence>
<dbReference type="InterPro" id="IPR005645">
    <property type="entry name" value="FSH-like_dom"/>
</dbReference>
<name>A0A9N9CUK6_9GLOM</name>
<dbReference type="Gene3D" id="3.40.50.1820">
    <property type="entry name" value="alpha/beta hydrolase"/>
    <property type="match status" value="1"/>
</dbReference>
<dbReference type="SUPFAM" id="SSF53474">
    <property type="entry name" value="alpha/beta-Hydrolases"/>
    <property type="match status" value="1"/>
</dbReference>
<gene>
    <name evidence="2" type="ORF">FCALED_LOCUS9258</name>
</gene>
<dbReference type="Proteomes" id="UP000789570">
    <property type="component" value="Unassembled WGS sequence"/>
</dbReference>
<comment type="caution">
    <text evidence="2">The sequence shown here is derived from an EMBL/GenBank/DDBJ whole genome shotgun (WGS) entry which is preliminary data.</text>
</comment>
<feature type="domain" description="Serine hydrolase" evidence="1">
    <location>
        <begin position="18"/>
        <end position="104"/>
    </location>
</feature>
<evidence type="ECO:0000313" key="3">
    <source>
        <dbReference type="Proteomes" id="UP000789570"/>
    </source>
</evidence>
<proteinExistence type="predicted"/>
<dbReference type="InterPro" id="IPR029058">
    <property type="entry name" value="AB_hydrolase_fold"/>
</dbReference>
<dbReference type="AlphaFoldDB" id="A0A9N9CUK6"/>
<dbReference type="EMBL" id="CAJVPQ010002992">
    <property type="protein sequence ID" value="CAG8614902.1"/>
    <property type="molecule type" value="Genomic_DNA"/>
</dbReference>
<reference evidence="2" key="1">
    <citation type="submission" date="2021-06" db="EMBL/GenBank/DDBJ databases">
        <authorList>
            <person name="Kallberg Y."/>
            <person name="Tangrot J."/>
            <person name="Rosling A."/>
        </authorList>
    </citation>
    <scope>NUCLEOTIDE SEQUENCE</scope>
    <source>
        <strain evidence="2">UK204</strain>
    </source>
</reference>
<keyword evidence="3" id="KW-1185">Reference proteome</keyword>
<organism evidence="2 3">
    <name type="scientific">Funneliformis caledonium</name>
    <dbReference type="NCBI Taxonomy" id="1117310"/>
    <lineage>
        <taxon>Eukaryota</taxon>
        <taxon>Fungi</taxon>
        <taxon>Fungi incertae sedis</taxon>
        <taxon>Mucoromycota</taxon>
        <taxon>Glomeromycotina</taxon>
        <taxon>Glomeromycetes</taxon>
        <taxon>Glomerales</taxon>
        <taxon>Glomeraceae</taxon>
        <taxon>Funneliformis</taxon>
    </lineage>
</organism>
<protein>
    <submittedName>
        <fullName evidence="2">10678_t:CDS:1</fullName>
    </submittedName>
</protein>
<evidence type="ECO:0000259" key="1">
    <source>
        <dbReference type="Pfam" id="PF03959"/>
    </source>
</evidence>